<dbReference type="Pfam" id="PF02559">
    <property type="entry name" value="CarD_TRCF_RID"/>
    <property type="match status" value="1"/>
</dbReference>
<feature type="region of interest" description="Disordered" evidence="1">
    <location>
        <begin position="173"/>
        <end position="192"/>
    </location>
</feature>
<dbReference type="SMART" id="SM01058">
    <property type="entry name" value="CarD_TRCF"/>
    <property type="match status" value="1"/>
</dbReference>
<dbReference type="AlphaFoldDB" id="A0A2P2E1M0"/>
<dbReference type="OrthoDB" id="9786074at2"/>
<name>A0A2P2E1M0_9LEPT</name>
<dbReference type="GO" id="GO:0009303">
    <property type="term" value="P:rRNA transcription"/>
    <property type="evidence" value="ECO:0007669"/>
    <property type="project" value="TreeGrafter"/>
</dbReference>
<evidence type="ECO:0000256" key="1">
    <source>
        <dbReference type="SAM" id="MobiDB-lite"/>
    </source>
</evidence>
<dbReference type="PANTHER" id="PTHR38447">
    <property type="entry name" value="TRANSCRIPTION FACTOR YDEB-RELATED"/>
    <property type="match status" value="1"/>
</dbReference>
<dbReference type="SUPFAM" id="SSF141259">
    <property type="entry name" value="CarD-like"/>
    <property type="match status" value="1"/>
</dbReference>
<dbReference type="Gene3D" id="1.20.58.1290">
    <property type="entry name" value="CarD-like, C-terminal domain"/>
    <property type="match status" value="1"/>
</dbReference>
<dbReference type="Pfam" id="PF21095">
    <property type="entry name" value="CarD_C"/>
    <property type="match status" value="1"/>
</dbReference>
<proteinExistence type="predicted"/>
<keyword evidence="4" id="KW-1185">Reference proteome</keyword>
<dbReference type="InterPro" id="IPR052531">
    <property type="entry name" value="CarD-like_regulator"/>
</dbReference>
<comment type="caution">
    <text evidence="3">The sequence shown here is derived from an EMBL/GenBank/DDBJ whole genome shotgun (WGS) entry which is preliminary data.</text>
</comment>
<reference evidence="3 4" key="1">
    <citation type="submission" date="2018-02" db="EMBL/GenBank/DDBJ databases">
        <title>Novel Leptospira species isolated from soil and water in Japan.</title>
        <authorList>
            <person name="Nakao R."/>
            <person name="Masuzawa T."/>
        </authorList>
    </citation>
    <scope>NUCLEOTIDE SEQUENCE [LARGE SCALE GENOMIC DNA]</scope>
    <source>
        <strain evidence="3 4">YH101</strain>
    </source>
</reference>
<evidence type="ECO:0000313" key="3">
    <source>
        <dbReference type="EMBL" id="GBF50787.1"/>
    </source>
</evidence>
<dbReference type="InterPro" id="IPR003711">
    <property type="entry name" value="CarD-like/TRCF_RID"/>
</dbReference>
<accession>A0A2P2E1M0</accession>
<organism evidence="3 4">
    <name type="scientific">Leptospira ryugenii</name>
    <dbReference type="NCBI Taxonomy" id="1917863"/>
    <lineage>
        <taxon>Bacteria</taxon>
        <taxon>Pseudomonadati</taxon>
        <taxon>Spirochaetota</taxon>
        <taxon>Spirochaetia</taxon>
        <taxon>Leptospirales</taxon>
        <taxon>Leptospiraceae</taxon>
        <taxon>Leptospira</taxon>
    </lineage>
</organism>
<dbReference type="Proteomes" id="UP000245133">
    <property type="component" value="Unassembled WGS sequence"/>
</dbReference>
<sequence length="192" mass="21693">MAIKKTNEKTKEPKFKVGDYVVYPIHGVGEVTEVGKKVILGKKKDCYIMEIQGSKMKVMIPVERAVEVGIRSIIDKKEIKKVLTLLKKDEIDTEEDWKVRYQNNMNKIKSGSIFEVADVCRNLYKRAYGKELSIMERKLYESAYNLVKMEIALSKGVSQEEAGNIVSDVLAASVQGLAPPPPPKEEDDLDLE</sequence>
<dbReference type="Gene3D" id="2.40.10.170">
    <property type="match status" value="1"/>
</dbReference>
<dbReference type="EMBL" id="BFBB01000007">
    <property type="protein sequence ID" value="GBF50787.1"/>
    <property type="molecule type" value="Genomic_DNA"/>
</dbReference>
<dbReference type="PANTHER" id="PTHR38447:SF1">
    <property type="entry name" value="RNA POLYMERASE-BINDING TRANSCRIPTION FACTOR CARD"/>
    <property type="match status" value="1"/>
</dbReference>
<dbReference type="InterPro" id="IPR036101">
    <property type="entry name" value="CarD-like/TRCF_RID_sf"/>
</dbReference>
<dbReference type="RefSeq" id="WP_108976819.1">
    <property type="nucleotide sequence ID" value="NZ_BFBB01000007.1"/>
</dbReference>
<feature type="domain" description="CarD-like/TRCF RNAP-interacting" evidence="2">
    <location>
        <begin position="14"/>
        <end position="124"/>
    </location>
</feature>
<dbReference type="InterPro" id="IPR042215">
    <property type="entry name" value="CarD-like_C"/>
</dbReference>
<gene>
    <name evidence="3" type="ORF">LPTSP4_23140</name>
</gene>
<evidence type="ECO:0000313" key="4">
    <source>
        <dbReference type="Proteomes" id="UP000245133"/>
    </source>
</evidence>
<dbReference type="InterPro" id="IPR048792">
    <property type="entry name" value="CarD_C"/>
</dbReference>
<evidence type="ECO:0000259" key="2">
    <source>
        <dbReference type="SMART" id="SM01058"/>
    </source>
</evidence>
<protein>
    <submittedName>
        <fullName evidence="3">Transcriptional regulator</fullName>
    </submittedName>
</protein>